<dbReference type="InterPro" id="IPR008271">
    <property type="entry name" value="Ser/Thr_kinase_AS"/>
</dbReference>
<dbReference type="PRINTS" id="PR00019">
    <property type="entry name" value="LEURICHRPT"/>
</dbReference>
<dbReference type="InterPro" id="IPR051824">
    <property type="entry name" value="LRR_Rcpt-Like_S/T_Kinase"/>
</dbReference>
<dbReference type="FunFam" id="1.10.510.10:FF:001023">
    <property type="entry name" value="Os07g0541700 protein"/>
    <property type="match status" value="1"/>
</dbReference>
<evidence type="ECO:0000256" key="9">
    <source>
        <dbReference type="ARBA" id="ARBA00022737"/>
    </source>
</evidence>
<evidence type="ECO:0000259" key="21">
    <source>
        <dbReference type="PROSITE" id="PS50011"/>
    </source>
</evidence>
<dbReference type="InterPro" id="IPR001245">
    <property type="entry name" value="Ser-Thr/Tyr_kinase_cat_dom"/>
</dbReference>
<dbReference type="PANTHER" id="PTHR48006">
    <property type="entry name" value="LEUCINE-RICH REPEAT-CONTAINING PROTEIN DDB_G0281931-RELATED"/>
    <property type="match status" value="1"/>
</dbReference>
<evidence type="ECO:0000256" key="1">
    <source>
        <dbReference type="ARBA" id="ARBA00004479"/>
    </source>
</evidence>
<dbReference type="GO" id="GO:0006952">
    <property type="term" value="P:defense response"/>
    <property type="evidence" value="ECO:0007669"/>
    <property type="project" value="UniProtKB-ARBA"/>
</dbReference>
<dbReference type="InterPro" id="IPR003591">
    <property type="entry name" value="Leu-rich_rpt_typical-subtyp"/>
</dbReference>
<keyword evidence="5" id="KW-0433">Leucine-rich repeat</keyword>
<dbReference type="Gene3D" id="1.10.510.10">
    <property type="entry name" value="Transferase(Phosphotransferase) domain 1"/>
    <property type="match status" value="1"/>
</dbReference>
<keyword evidence="11 22" id="KW-0418">Kinase</keyword>
<evidence type="ECO:0000256" key="19">
    <source>
        <dbReference type="SAM" id="MobiDB-lite"/>
    </source>
</evidence>
<accession>A0A830B9T0</accession>
<comment type="catalytic activity">
    <reaction evidence="18">
        <text>L-seryl-[protein] + ATP = O-phospho-L-seryl-[protein] + ADP + H(+)</text>
        <dbReference type="Rhea" id="RHEA:17989"/>
        <dbReference type="Rhea" id="RHEA-COMP:9863"/>
        <dbReference type="Rhea" id="RHEA-COMP:11604"/>
        <dbReference type="ChEBI" id="CHEBI:15378"/>
        <dbReference type="ChEBI" id="CHEBI:29999"/>
        <dbReference type="ChEBI" id="CHEBI:30616"/>
        <dbReference type="ChEBI" id="CHEBI:83421"/>
        <dbReference type="ChEBI" id="CHEBI:456216"/>
        <dbReference type="EC" id="2.7.11.1"/>
    </reaction>
</comment>
<comment type="subcellular location">
    <subcellularLocation>
        <location evidence="1">Membrane</location>
        <topology evidence="1">Single-pass type I membrane protein</topology>
    </subcellularLocation>
</comment>
<feature type="region of interest" description="Disordered" evidence="19">
    <location>
        <begin position="1034"/>
        <end position="1053"/>
    </location>
</feature>
<dbReference type="OrthoDB" id="1893746at2759"/>
<keyword evidence="10" id="KW-0547">Nucleotide-binding</keyword>
<evidence type="ECO:0000256" key="11">
    <source>
        <dbReference type="ARBA" id="ARBA00022777"/>
    </source>
</evidence>
<name>A0A830B9T0_9LAMI</name>
<keyword evidence="4" id="KW-0597">Phosphoprotein</keyword>
<dbReference type="EMBL" id="BMAC01000001">
    <property type="protein sequence ID" value="GFP78751.1"/>
    <property type="molecule type" value="Genomic_DNA"/>
</dbReference>
<keyword evidence="15 22" id="KW-0675">Receptor</keyword>
<dbReference type="InterPro" id="IPR001611">
    <property type="entry name" value="Leu-rich_rpt"/>
</dbReference>
<evidence type="ECO:0000256" key="7">
    <source>
        <dbReference type="ARBA" id="ARBA00022692"/>
    </source>
</evidence>
<dbReference type="GO" id="GO:0004674">
    <property type="term" value="F:protein serine/threonine kinase activity"/>
    <property type="evidence" value="ECO:0007669"/>
    <property type="project" value="UniProtKB-KW"/>
</dbReference>
<dbReference type="FunFam" id="3.80.10.10:FF:000452">
    <property type="entry name" value="Probable LRR receptor-like serine/threonine-protein kinase RFK1"/>
    <property type="match status" value="1"/>
</dbReference>
<dbReference type="SMART" id="SM00369">
    <property type="entry name" value="LRR_TYP"/>
    <property type="match status" value="3"/>
</dbReference>
<dbReference type="Pfam" id="PF00560">
    <property type="entry name" value="LRR_1"/>
    <property type="match status" value="4"/>
</dbReference>
<dbReference type="Proteomes" id="UP000653305">
    <property type="component" value="Unassembled WGS sequence"/>
</dbReference>
<evidence type="ECO:0000256" key="16">
    <source>
        <dbReference type="ARBA" id="ARBA00023180"/>
    </source>
</evidence>
<dbReference type="PROSITE" id="PS50011">
    <property type="entry name" value="PROTEIN_KINASE_DOM"/>
    <property type="match status" value="1"/>
</dbReference>
<evidence type="ECO:0000256" key="4">
    <source>
        <dbReference type="ARBA" id="ARBA00022553"/>
    </source>
</evidence>
<dbReference type="InterPro" id="IPR000719">
    <property type="entry name" value="Prot_kinase_dom"/>
</dbReference>
<dbReference type="Pfam" id="PF11721">
    <property type="entry name" value="Malectin"/>
    <property type="match status" value="2"/>
</dbReference>
<protein>
    <recommendedName>
        <fullName evidence="2">non-specific serine/threonine protein kinase</fullName>
        <ecNumber evidence="2">2.7.11.1</ecNumber>
    </recommendedName>
</protein>
<dbReference type="EC" id="2.7.11.1" evidence="2"/>
<dbReference type="PANTHER" id="PTHR48006:SF68">
    <property type="entry name" value="PROTEIN KINASE DOMAIN-CONTAINING PROTEIN"/>
    <property type="match status" value="1"/>
</dbReference>
<keyword evidence="23" id="KW-1185">Reference proteome</keyword>
<evidence type="ECO:0000313" key="23">
    <source>
        <dbReference type="Proteomes" id="UP000653305"/>
    </source>
</evidence>
<dbReference type="AlphaFoldDB" id="A0A830B9T0"/>
<evidence type="ECO:0000256" key="6">
    <source>
        <dbReference type="ARBA" id="ARBA00022679"/>
    </source>
</evidence>
<evidence type="ECO:0000256" key="17">
    <source>
        <dbReference type="ARBA" id="ARBA00047899"/>
    </source>
</evidence>
<gene>
    <name evidence="22" type="ORF">PHJA_000018600</name>
</gene>
<reference evidence="22" key="1">
    <citation type="submission" date="2020-07" db="EMBL/GenBank/DDBJ databases">
        <title>Ethylene signaling mediates host invasion by parasitic plants.</title>
        <authorList>
            <person name="Yoshida S."/>
        </authorList>
    </citation>
    <scope>NUCLEOTIDE SEQUENCE</scope>
    <source>
        <strain evidence="22">Okayama</strain>
    </source>
</reference>
<dbReference type="Pfam" id="PF13947">
    <property type="entry name" value="GUB_WAK_bind"/>
    <property type="match status" value="1"/>
</dbReference>
<dbReference type="Gene3D" id="3.80.10.10">
    <property type="entry name" value="Ribonuclease Inhibitor"/>
    <property type="match status" value="1"/>
</dbReference>
<keyword evidence="6" id="KW-0808">Transferase</keyword>
<sequence length="1053" mass="115630">MPTQLELHLHLSPAADDVNETHCDLSTILSIGVEGGDILCPVSTVRQLWVMDDDVDESRPLDAGSQVADDLTPSDKVKIVENVTLLMMYSSTSNSGHMRKKKLSLLAQIILTLAATTSSDTFNILKPPIITKSNCPGKCGDLTVPYPFGIGAGCGVEKWFEFNCSAASDPPCAFIGNGNIQVYEISDNQMRSAILRIVKSKVLTNIAKIDSVRVYAQATATLHQDEVRALKAIGERLGKKDWDFRADICSGDGNWSLPITRKGFETSVTCDCSFDRNATCHVVSIALKAQNLTGSVPPEFAKLRHLKHLDLSRNCLNGSIPLQWAKMDLVDLSFMGNRLSGPFPMAITQITTLVNLSLEGNHFSGPIPAEIGRLINLRKLVLSSNAFTGVLPASLAKLTSLIDLRISDNNFTGQIPDFISSWTQIEKLHMQGCSLKGPIPSSVSALTNLSDLRISDLTGGGSTFPPLSNLESLKVLDLSFNNLTGEIPASFVHLSRVDFLYLTRNRLTGRVPAWIIERNKNANSVESLSSSANELGRVHACLKHNFPCPVPRNQQQYSLRINCGGKEVNITNDRTYEADLEPRGASMYYTRQNWAFSSTGNFMDNDLDSDNYIIHNASTLYTNNATSPLLELYRTARASPLSLIYYGICLLNGNYTGKLVLKDFDIAKEAGGPGKPIIKTFTAVVTSHTLKIHLYWAGRGTTGIPDRGTYGPLISAISVDPNFKPPVFHHKKINYAMVGGAIAGALCFLTLVLGFLYTKGYLGGQNSTYRELRGLDLQTGLFTLRQIKSATKNFDPANKIDGTIIAVKQLSSKSKQGTREFVNEIGMISALQHPNLVKLYGCCVEGNQLLLIYEYMEYNCVSRALFGKDTTQKLKLDWPTRRKICLGIARGLAYLHEESRLKIVHRDIKTSNVLLDKDLNPKISDFGLAKLNEDDKTHISTRIAGTIGYMAPEYAMRGYLTTKADVYSFGVVALEIVTAPTLRPIMSQVVSMLEGRTAVQDLLSDAGFSTADSKYRAIRNHFWQHPSVDHSVSTNGLCSDSSSIEREENGVVL</sequence>
<organism evidence="22 23">
    <name type="scientific">Phtheirospermum japonicum</name>
    <dbReference type="NCBI Taxonomy" id="374723"/>
    <lineage>
        <taxon>Eukaryota</taxon>
        <taxon>Viridiplantae</taxon>
        <taxon>Streptophyta</taxon>
        <taxon>Embryophyta</taxon>
        <taxon>Tracheophyta</taxon>
        <taxon>Spermatophyta</taxon>
        <taxon>Magnoliopsida</taxon>
        <taxon>eudicotyledons</taxon>
        <taxon>Gunneridae</taxon>
        <taxon>Pentapetalae</taxon>
        <taxon>asterids</taxon>
        <taxon>lamiids</taxon>
        <taxon>Lamiales</taxon>
        <taxon>Orobanchaceae</taxon>
        <taxon>Orobanchaceae incertae sedis</taxon>
        <taxon>Phtheirospermum</taxon>
    </lineage>
</organism>
<dbReference type="InterPro" id="IPR021720">
    <property type="entry name" value="Malectin_dom"/>
</dbReference>
<keyword evidence="7 20" id="KW-0812">Transmembrane</keyword>
<evidence type="ECO:0000256" key="10">
    <source>
        <dbReference type="ARBA" id="ARBA00022741"/>
    </source>
</evidence>
<evidence type="ECO:0000313" key="22">
    <source>
        <dbReference type="EMBL" id="GFP78751.1"/>
    </source>
</evidence>
<keyword evidence="13 20" id="KW-1133">Transmembrane helix</keyword>
<keyword evidence="8" id="KW-0732">Signal</keyword>
<proteinExistence type="predicted"/>
<dbReference type="SUPFAM" id="SSF56112">
    <property type="entry name" value="Protein kinase-like (PK-like)"/>
    <property type="match status" value="1"/>
</dbReference>
<evidence type="ECO:0000256" key="5">
    <source>
        <dbReference type="ARBA" id="ARBA00022614"/>
    </source>
</evidence>
<keyword evidence="3" id="KW-0723">Serine/threonine-protein kinase</keyword>
<dbReference type="Pfam" id="PF07714">
    <property type="entry name" value="PK_Tyr_Ser-Thr"/>
    <property type="match status" value="1"/>
</dbReference>
<evidence type="ECO:0000256" key="3">
    <source>
        <dbReference type="ARBA" id="ARBA00022527"/>
    </source>
</evidence>
<evidence type="ECO:0000256" key="14">
    <source>
        <dbReference type="ARBA" id="ARBA00023136"/>
    </source>
</evidence>
<dbReference type="InterPro" id="IPR011009">
    <property type="entry name" value="Kinase-like_dom_sf"/>
</dbReference>
<feature type="compositionally biased region" description="Basic and acidic residues" evidence="19">
    <location>
        <begin position="1043"/>
        <end position="1053"/>
    </location>
</feature>
<keyword evidence="14 20" id="KW-0472">Membrane</keyword>
<feature type="domain" description="Protein kinase" evidence="21">
    <location>
        <begin position="757"/>
        <end position="1053"/>
    </location>
</feature>
<feature type="transmembrane region" description="Helical" evidence="20">
    <location>
        <begin position="735"/>
        <end position="757"/>
    </location>
</feature>
<dbReference type="Pfam" id="PF13855">
    <property type="entry name" value="LRR_8"/>
    <property type="match status" value="1"/>
</dbReference>
<dbReference type="GO" id="GO:0005524">
    <property type="term" value="F:ATP binding"/>
    <property type="evidence" value="ECO:0007669"/>
    <property type="project" value="UniProtKB-KW"/>
</dbReference>
<evidence type="ECO:0000256" key="15">
    <source>
        <dbReference type="ARBA" id="ARBA00023170"/>
    </source>
</evidence>
<evidence type="ECO:0000256" key="13">
    <source>
        <dbReference type="ARBA" id="ARBA00022989"/>
    </source>
</evidence>
<comment type="caution">
    <text evidence="22">The sequence shown here is derived from an EMBL/GenBank/DDBJ whole genome shotgun (WGS) entry which is preliminary data.</text>
</comment>
<dbReference type="GO" id="GO:0030247">
    <property type="term" value="F:polysaccharide binding"/>
    <property type="evidence" value="ECO:0007669"/>
    <property type="project" value="InterPro"/>
</dbReference>
<evidence type="ECO:0000256" key="8">
    <source>
        <dbReference type="ARBA" id="ARBA00022729"/>
    </source>
</evidence>
<keyword evidence="9" id="KW-0677">Repeat</keyword>
<dbReference type="SUPFAM" id="SSF52058">
    <property type="entry name" value="L domain-like"/>
    <property type="match status" value="1"/>
</dbReference>
<dbReference type="Gene3D" id="2.60.120.430">
    <property type="entry name" value="Galactose-binding lectin"/>
    <property type="match status" value="2"/>
</dbReference>
<evidence type="ECO:0000256" key="20">
    <source>
        <dbReference type="SAM" id="Phobius"/>
    </source>
</evidence>
<dbReference type="InterPro" id="IPR032675">
    <property type="entry name" value="LRR_dom_sf"/>
</dbReference>
<dbReference type="GO" id="GO:0051707">
    <property type="term" value="P:response to other organism"/>
    <property type="evidence" value="ECO:0007669"/>
    <property type="project" value="UniProtKB-ARBA"/>
</dbReference>
<dbReference type="PROSITE" id="PS00108">
    <property type="entry name" value="PROTEIN_KINASE_ST"/>
    <property type="match status" value="1"/>
</dbReference>
<comment type="catalytic activity">
    <reaction evidence="17">
        <text>L-threonyl-[protein] + ATP = O-phospho-L-threonyl-[protein] + ADP + H(+)</text>
        <dbReference type="Rhea" id="RHEA:46608"/>
        <dbReference type="Rhea" id="RHEA-COMP:11060"/>
        <dbReference type="Rhea" id="RHEA-COMP:11605"/>
        <dbReference type="ChEBI" id="CHEBI:15378"/>
        <dbReference type="ChEBI" id="CHEBI:30013"/>
        <dbReference type="ChEBI" id="CHEBI:30616"/>
        <dbReference type="ChEBI" id="CHEBI:61977"/>
        <dbReference type="ChEBI" id="CHEBI:456216"/>
        <dbReference type="EC" id="2.7.11.1"/>
    </reaction>
</comment>
<keyword evidence="16" id="KW-0325">Glycoprotein</keyword>
<dbReference type="InterPro" id="IPR025287">
    <property type="entry name" value="WAK_GUB"/>
</dbReference>
<evidence type="ECO:0000256" key="12">
    <source>
        <dbReference type="ARBA" id="ARBA00022840"/>
    </source>
</evidence>
<dbReference type="GO" id="GO:0016020">
    <property type="term" value="C:membrane"/>
    <property type="evidence" value="ECO:0007669"/>
    <property type="project" value="UniProtKB-SubCell"/>
</dbReference>
<dbReference type="SMART" id="SM00220">
    <property type="entry name" value="S_TKc"/>
    <property type="match status" value="1"/>
</dbReference>
<evidence type="ECO:0000256" key="2">
    <source>
        <dbReference type="ARBA" id="ARBA00012513"/>
    </source>
</evidence>
<dbReference type="FunFam" id="3.80.10.10:FF:000433">
    <property type="entry name" value="Putative LRR receptor-like serine/threonine-protein kinase isoform A"/>
    <property type="match status" value="1"/>
</dbReference>
<evidence type="ECO:0000256" key="18">
    <source>
        <dbReference type="ARBA" id="ARBA00048679"/>
    </source>
</evidence>
<keyword evidence="12" id="KW-0067">ATP-binding</keyword>
<dbReference type="Gene3D" id="3.30.200.20">
    <property type="entry name" value="Phosphorylase Kinase, domain 1"/>
    <property type="match status" value="1"/>
</dbReference>